<keyword evidence="2" id="KW-1185">Reference proteome</keyword>
<accession>A0A6J8BDD7</accession>
<sequence>MASDDTSIALYQFMCNNIVGSDKDVKNRRLLAAAQDIIKSDDLQTVILSGSSGEGFDLNESDVDVVYVLTLLKVYEQTDDLPLNYSQKSSFIIDMENVKPGYTKLKLLNSCHRKVISCCNTVDGYSFLSNLKFKMSFLNKACEDIVHGPCISDIKGEIDYAYCLHSSSWISSAISWTNRSRNAWPTRGLKLKIRQRGVLFVPVGPKGSLREEIEGKQRKDLIRTLSALRMDGWRCILQSEQLKGFCEQLNQNLHQPITNYNETGLRSIVDEVSVLICSKVFHSAGLHEITDYHKILYSILHSLSSNGRRVFLYLLSIVCHRQLSQNISFAKSMKNKIQYTKYRRCLHHLLLSTNHDAVSGWLHLATFFYQMNQYRKCKYVLTYALQKCKPVKLCHFANHSNEQRAQLKSDIMGKKSVMRCLKLITVQYVHFVKGSSLIPRELPRPAVEGVLFIPPVVFAHFLCFLCHFHQQNAEKCGSSLRNLHEAITKDHCIPNSEFKARSYLILGVALQLVGNDQAANQAFAEATKYDRNCASSVQLLSRRQAHVFRLF</sequence>
<evidence type="ECO:0000313" key="1">
    <source>
        <dbReference type="EMBL" id="CAC5381948.1"/>
    </source>
</evidence>
<dbReference type="SUPFAM" id="SSF48452">
    <property type="entry name" value="TPR-like"/>
    <property type="match status" value="1"/>
</dbReference>
<organism evidence="1 2">
    <name type="scientific">Mytilus coruscus</name>
    <name type="common">Sea mussel</name>
    <dbReference type="NCBI Taxonomy" id="42192"/>
    <lineage>
        <taxon>Eukaryota</taxon>
        <taxon>Metazoa</taxon>
        <taxon>Spiralia</taxon>
        <taxon>Lophotrochozoa</taxon>
        <taxon>Mollusca</taxon>
        <taxon>Bivalvia</taxon>
        <taxon>Autobranchia</taxon>
        <taxon>Pteriomorphia</taxon>
        <taxon>Mytilida</taxon>
        <taxon>Mytiloidea</taxon>
        <taxon>Mytilidae</taxon>
        <taxon>Mytilinae</taxon>
        <taxon>Mytilus</taxon>
    </lineage>
</organism>
<dbReference type="InterPro" id="IPR011990">
    <property type="entry name" value="TPR-like_helical_dom_sf"/>
</dbReference>
<proteinExistence type="predicted"/>
<name>A0A6J8BDD7_MYTCO</name>
<evidence type="ECO:0008006" key="3">
    <source>
        <dbReference type="Google" id="ProtNLM"/>
    </source>
</evidence>
<dbReference type="AlphaFoldDB" id="A0A6J8BDD7"/>
<gene>
    <name evidence="1" type="ORF">MCOR_17804</name>
</gene>
<reference evidence="1 2" key="1">
    <citation type="submission" date="2020-06" db="EMBL/GenBank/DDBJ databases">
        <authorList>
            <person name="Li R."/>
            <person name="Bekaert M."/>
        </authorList>
    </citation>
    <scope>NUCLEOTIDE SEQUENCE [LARGE SCALE GENOMIC DNA]</scope>
    <source>
        <strain evidence="2">wild</strain>
    </source>
</reference>
<dbReference type="EMBL" id="CACVKT020003168">
    <property type="protein sequence ID" value="CAC5381948.1"/>
    <property type="molecule type" value="Genomic_DNA"/>
</dbReference>
<protein>
    <recommendedName>
        <fullName evidence="3">Mab-21-like HhH/H2TH-like domain-containing protein</fullName>
    </recommendedName>
</protein>
<evidence type="ECO:0000313" key="2">
    <source>
        <dbReference type="Proteomes" id="UP000507470"/>
    </source>
</evidence>
<dbReference type="Proteomes" id="UP000507470">
    <property type="component" value="Unassembled WGS sequence"/>
</dbReference>